<evidence type="ECO:0000256" key="9">
    <source>
        <dbReference type="ARBA" id="ARBA00023329"/>
    </source>
</evidence>
<dbReference type="Pfam" id="PF01465">
    <property type="entry name" value="GRIP"/>
    <property type="match status" value="1"/>
</dbReference>
<evidence type="ECO:0000256" key="5">
    <source>
        <dbReference type="ARBA" id="ARBA00022765"/>
    </source>
</evidence>
<organism evidence="17">
    <name type="scientific">Ornithodoros turicata</name>
    <dbReference type="NCBI Taxonomy" id="34597"/>
    <lineage>
        <taxon>Eukaryota</taxon>
        <taxon>Metazoa</taxon>
        <taxon>Ecdysozoa</taxon>
        <taxon>Arthropoda</taxon>
        <taxon>Chelicerata</taxon>
        <taxon>Arachnida</taxon>
        <taxon>Acari</taxon>
        <taxon>Parasitiformes</taxon>
        <taxon>Ixodida</taxon>
        <taxon>Ixodoidea</taxon>
        <taxon>Argasidae</taxon>
        <taxon>Ornithodorinae</taxon>
        <taxon>Ornithodoros</taxon>
    </lineage>
</organism>
<evidence type="ECO:0000256" key="13">
    <source>
        <dbReference type="ARBA" id="ARBA00093537"/>
    </source>
</evidence>
<evidence type="ECO:0000256" key="1">
    <source>
        <dbReference type="ARBA" id="ARBA00004198"/>
    </source>
</evidence>
<evidence type="ECO:0000256" key="11">
    <source>
        <dbReference type="ARBA" id="ARBA00078935"/>
    </source>
</evidence>
<dbReference type="InterPro" id="IPR051952">
    <property type="entry name" value="Golgi-autophagy_related"/>
</dbReference>
<evidence type="ECO:0000259" key="16">
    <source>
        <dbReference type="PROSITE" id="PS50913"/>
    </source>
</evidence>
<evidence type="ECO:0000256" key="4">
    <source>
        <dbReference type="ARBA" id="ARBA00022553"/>
    </source>
</evidence>
<comment type="subcellular location">
    <subcellularLocation>
        <location evidence="2">Cytoplasmic vesicle</location>
        <location evidence="2">Secretory vesicle</location>
        <location evidence="2">Acrosome</location>
    </subcellularLocation>
    <subcellularLocation>
        <location evidence="3">Golgi apparatus membrane</location>
        <topology evidence="3">Peripheral membrane protein</topology>
    </subcellularLocation>
    <subcellularLocation>
        <location evidence="1">Golgi apparatus</location>
        <location evidence="1">trans-Golgi network membrane</location>
    </subcellularLocation>
</comment>
<feature type="coiled-coil region" evidence="14">
    <location>
        <begin position="447"/>
        <end position="502"/>
    </location>
</feature>
<dbReference type="GO" id="GO:0001669">
    <property type="term" value="C:acrosomal vesicle"/>
    <property type="evidence" value="ECO:0007669"/>
    <property type="project" value="UniProtKB-SubCell"/>
</dbReference>
<keyword evidence="4" id="KW-0597">Phosphoprotein</keyword>
<feature type="domain" description="GRIP" evidence="16">
    <location>
        <begin position="615"/>
        <end position="664"/>
    </location>
</feature>
<reference evidence="17" key="1">
    <citation type="submission" date="2018-03" db="EMBL/GenBank/DDBJ databases">
        <title>The relapsing fever spirochete Borrelia turicatae persists in the highly oxidative environment of its soft-bodied tick vector.</title>
        <authorList>
            <person name="Bourret T.J."/>
            <person name="Boyle W.K."/>
            <person name="Valenzuela J.G."/>
            <person name="Oliveira F."/>
            <person name="Lopez J.E."/>
        </authorList>
    </citation>
    <scope>NUCLEOTIDE SEQUENCE</scope>
    <source>
        <strain evidence="17">Kansas strain/isolate</strain>
        <tissue evidence="17">Salivary glands</tissue>
    </source>
</reference>
<evidence type="ECO:0000256" key="15">
    <source>
        <dbReference type="SAM" id="MobiDB-lite"/>
    </source>
</evidence>
<dbReference type="EMBL" id="GGLE01006490">
    <property type="protein sequence ID" value="MBY10616.1"/>
    <property type="molecule type" value="Transcribed_RNA"/>
</dbReference>
<dbReference type="AlphaFoldDB" id="A0A2R5LM59"/>
<evidence type="ECO:0000256" key="2">
    <source>
        <dbReference type="ARBA" id="ARBA00004218"/>
    </source>
</evidence>
<dbReference type="PROSITE" id="PS50913">
    <property type="entry name" value="GRIP"/>
    <property type="match status" value="1"/>
</dbReference>
<dbReference type="GO" id="GO:0005802">
    <property type="term" value="C:trans-Golgi network"/>
    <property type="evidence" value="ECO:0007669"/>
    <property type="project" value="UniProtKB-ARBA"/>
</dbReference>
<keyword evidence="5" id="KW-0013">ADP-ribosylation</keyword>
<keyword evidence="9" id="KW-0968">Cytoplasmic vesicle</keyword>
<feature type="coiled-coil region" evidence="14">
    <location>
        <begin position="96"/>
        <end position="172"/>
    </location>
</feature>
<evidence type="ECO:0000256" key="14">
    <source>
        <dbReference type="SAM" id="Coils"/>
    </source>
</evidence>
<keyword evidence="6" id="KW-0333">Golgi apparatus</keyword>
<evidence type="ECO:0000256" key="10">
    <source>
        <dbReference type="ARBA" id="ARBA00070165"/>
    </source>
</evidence>
<dbReference type="PANTHER" id="PTHR23157:SF24">
    <property type="entry name" value="GOLGIN SUBFAMILY A MEMBER 1"/>
    <property type="match status" value="1"/>
</dbReference>
<evidence type="ECO:0000256" key="6">
    <source>
        <dbReference type="ARBA" id="ARBA00023034"/>
    </source>
</evidence>
<feature type="coiled-coil region" evidence="14">
    <location>
        <begin position="536"/>
        <end position="570"/>
    </location>
</feature>
<proteinExistence type="predicted"/>
<feature type="coiled-coil region" evidence="14">
    <location>
        <begin position="199"/>
        <end position="421"/>
    </location>
</feature>
<dbReference type="SMART" id="SM00755">
    <property type="entry name" value="Grip"/>
    <property type="match status" value="1"/>
</dbReference>
<evidence type="ECO:0000256" key="7">
    <source>
        <dbReference type="ARBA" id="ARBA00023054"/>
    </source>
</evidence>
<dbReference type="InterPro" id="IPR000237">
    <property type="entry name" value="GRIP_dom"/>
</dbReference>
<protein>
    <recommendedName>
        <fullName evidence="10">Golgin subfamily A member 1</fullName>
    </recommendedName>
    <alternativeName>
        <fullName evidence="11">Golgin-97</fullName>
    </alternativeName>
</protein>
<evidence type="ECO:0000256" key="3">
    <source>
        <dbReference type="ARBA" id="ARBA00004395"/>
    </source>
</evidence>
<comment type="subunit">
    <text evidence="13">Interacts with RAB6A. Directly interacts with TBC1D23. Interacts with FAM91A1; this interaction may be mediated by TBC1D23. Interacts with ARL1; this interaction recruits Golgin-97/GOLGA1 onto the Golgi apparatus.</text>
</comment>
<feature type="compositionally biased region" description="Polar residues" evidence="15">
    <location>
        <begin position="69"/>
        <end position="79"/>
    </location>
</feature>
<name>A0A2R5LM59_9ACAR</name>
<feature type="region of interest" description="Disordered" evidence="15">
    <location>
        <begin position="679"/>
        <end position="709"/>
    </location>
</feature>
<keyword evidence="7 14" id="KW-0175">Coiled coil</keyword>
<keyword evidence="8" id="KW-0472">Membrane</keyword>
<dbReference type="PANTHER" id="PTHR23157">
    <property type="entry name" value="GRIP AND COILED-COIL DOMAIN-CONTAINING PROTEIN 1"/>
    <property type="match status" value="1"/>
</dbReference>
<dbReference type="Gene3D" id="1.10.220.60">
    <property type="entry name" value="GRIP domain"/>
    <property type="match status" value="1"/>
</dbReference>
<dbReference type="GO" id="GO:0000139">
    <property type="term" value="C:Golgi membrane"/>
    <property type="evidence" value="ECO:0007669"/>
    <property type="project" value="UniProtKB-SubCell"/>
</dbReference>
<dbReference type="FunFam" id="1.10.220.60:FF:000002">
    <property type="entry name" value="Golgin subfamily A member 1"/>
    <property type="match status" value="1"/>
</dbReference>
<accession>A0A2R5LM59</accession>
<feature type="region of interest" description="Disordered" evidence="15">
    <location>
        <begin position="14"/>
        <end position="95"/>
    </location>
</feature>
<evidence type="ECO:0000313" key="17">
    <source>
        <dbReference type="EMBL" id="MBY10616.1"/>
    </source>
</evidence>
<sequence>MFAKLKKKIEEENQTEINIGIPADSSGPTPTHTRRGTSENSVSGTPISGARTETPDSDKEQRIKKRLLSQDSPTASGETRNARDSSTKGSEPPHNYQELCRRLQQVQKAKQDAEAGLLQAEKKIERLASQAENREELESFQSQEMAKIKHLLLCSQQDVRTMEEKLRLQEEEWRLSREEVARLQTQLQQERQQVPKDLVAEMQAEKDALIQEVDILKKEALQSSNRISQLESTLGNLTDEYDGLKHTHDVYKAKAAVLSEETSSVVAHLTEKVKILEKRLEDHSLTGDEQVQSLIQERRSLETKLDEARQHLSEVKSSWSEKINSLEAQILNLNHKMADDGQECSRLEHALAAAEQKIKEYEEYKWTVEEQLQTKEKQIIALQQTREEELERLQRAHSDQIEELRSQLAATKGDLVQAHKERDRAMRDVDAGKAELQKKEGMYQLRIQELECSLQNLTEKVSKLETEKECLSKDLQRHMAEVDQLQEALNQQKAQYMSLSTEKDAVAHQLLEIQEELLAAKAAHSEAEPPVSSTSAEELQKKVLDLEGQVQEKNKAIRLQQQRIADMKKTLQRELKFQQATELSAAQANNQVADRTAAVGSGASGEVPSSQVQRKLENDINFKYLKHVVFKFMTSTEYEAQHLIRAVSVLLHFTADEEHIIRQHLDWKSSWFGMRPHNSLNQPYVPQQRRSQQRHTVAGSKSHSKHGPG</sequence>
<comment type="function">
    <text evidence="12">Involved in vesicular trafficking at the Golgi apparatus level. Involved in endosome-to-Golgi trafficking. Mechanistically, captures transport vesicles arriving from endosomes via the protein TBC1D23. Recognized vesicles are then tethered to the trans-Golgi before subsequent SNARE engagement and vesicle fusion. Selectively regulates E-cadherin transport from the trans-Golgi network in tubulovesicular carriers.</text>
</comment>
<evidence type="ECO:0000256" key="8">
    <source>
        <dbReference type="ARBA" id="ARBA00023136"/>
    </source>
</evidence>
<feature type="compositionally biased region" description="Polar residues" evidence="15">
    <location>
        <begin position="679"/>
        <end position="690"/>
    </location>
</feature>
<evidence type="ECO:0000256" key="12">
    <source>
        <dbReference type="ARBA" id="ARBA00093371"/>
    </source>
</evidence>